<keyword evidence="2" id="KW-1185">Reference proteome</keyword>
<evidence type="ECO:0008006" key="3">
    <source>
        <dbReference type="Google" id="ProtNLM"/>
    </source>
</evidence>
<proteinExistence type="predicted"/>
<gene>
    <name evidence="1" type="ORF">K6K13_16165</name>
</gene>
<accession>A0ABX9AJ22</accession>
<name>A0ABX9AJ22_9ENTR</name>
<evidence type="ECO:0000313" key="2">
    <source>
        <dbReference type="Proteomes" id="UP000825886"/>
    </source>
</evidence>
<evidence type="ECO:0000313" key="1">
    <source>
        <dbReference type="EMBL" id="QZN94788.1"/>
    </source>
</evidence>
<protein>
    <recommendedName>
        <fullName evidence="3">DUF5659 domain-containing protein</fullName>
    </recommendedName>
</protein>
<reference evidence="1 2" key="1">
    <citation type="submission" date="2021-08" db="EMBL/GenBank/DDBJ databases">
        <title>Culture and genomic analysis of Symbiopectobacterium purcellii sp. nov. gen. nov., isolated from the leafhopper Empoasca decipiens.</title>
        <authorList>
            <person name="Nadal-Jimenez P."/>
            <person name="Siozios S."/>
            <person name="Halliday N."/>
            <person name="Camara M."/>
            <person name="Hurst G.D.D."/>
        </authorList>
    </citation>
    <scope>NUCLEOTIDE SEQUENCE [LARGE SCALE GENOMIC DNA]</scope>
    <source>
        <strain evidence="1 2">SyEd1</strain>
    </source>
</reference>
<dbReference type="Proteomes" id="UP000825886">
    <property type="component" value="Chromosome"/>
</dbReference>
<sequence length="86" mass="10406">MDIHYICSAFKTAYQIEDLDFLEFESSLVLFSKEKRMIFEFHCQPDKADVKKCIDAWLYQRVFVQRMQKNSEHGLEVKEIIRKMTH</sequence>
<organism evidence="1 2">
    <name type="scientific">Symbiopectobacterium purcellii</name>
    <dbReference type="NCBI Taxonomy" id="2871826"/>
    <lineage>
        <taxon>Bacteria</taxon>
        <taxon>Pseudomonadati</taxon>
        <taxon>Pseudomonadota</taxon>
        <taxon>Gammaproteobacteria</taxon>
        <taxon>Enterobacterales</taxon>
        <taxon>Enterobacteriaceae</taxon>
    </lineage>
</organism>
<dbReference type="RefSeq" id="WP_222157901.1">
    <property type="nucleotide sequence ID" value="NZ_CP081864.1"/>
</dbReference>
<dbReference type="EMBL" id="CP081864">
    <property type="protein sequence ID" value="QZN94788.1"/>
    <property type="molecule type" value="Genomic_DNA"/>
</dbReference>